<dbReference type="Gene3D" id="3.40.50.1820">
    <property type="entry name" value="alpha/beta hydrolase"/>
    <property type="match status" value="1"/>
</dbReference>
<dbReference type="GO" id="GO:0005737">
    <property type="term" value="C:cytoplasm"/>
    <property type="evidence" value="ECO:0007669"/>
    <property type="project" value="TreeGrafter"/>
</dbReference>
<dbReference type="InterPro" id="IPR001031">
    <property type="entry name" value="Thioesterase"/>
</dbReference>
<dbReference type="InterPro" id="IPR029063">
    <property type="entry name" value="SAM-dependent_MTases_sf"/>
</dbReference>
<evidence type="ECO:0000259" key="5">
    <source>
        <dbReference type="PROSITE" id="PS50075"/>
    </source>
</evidence>
<dbReference type="PANTHER" id="PTHR45527">
    <property type="entry name" value="NONRIBOSOMAL PEPTIDE SYNTHETASE"/>
    <property type="match status" value="1"/>
</dbReference>
<dbReference type="SMART" id="SM00823">
    <property type="entry name" value="PKS_PP"/>
    <property type="match status" value="1"/>
</dbReference>
<evidence type="ECO:0000313" key="7">
    <source>
        <dbReference type="Proteomes" id="UP000033054"/>
    </source>
</evidence>
<evidence type="ECO:0000256" key="2">
    <source>
        <dbReference type="ARBA" id="ARBA00022450"/>
    </source>
</evidence>
<proteinExistence type="predicted"/>
<organism evidence="6 7">
    <name type="scientific">Spirosoma radiotolerans</name>
    <dbReference type="NCBI Taxonomy" id="1379870"/>
    <lineage>
        <taxon>Bacteria</taxon>
        <taxon>Pseudomonadati</taxon>
        <taxon>Bacteroidota</taxon>
        <taxon>Cytophagia</taxon>
        <taxon>Cytophagales</taxon>
        <taxon>Cytophagaceae</taxon>
        <taxon>Spirosoma</taxon>
    </lineage>
</organism>
<dbReference type="PATRIC" id="fig|1379870.5.peg.4876"/>
<dbReference type="Gene3D" id="1.10.1200.10">
    <property type="entry name" value="ACP-like"/>
    <property type="match status" value="1"/>
</dbReference>
<dbReference type="Gene3D" id="3.30.300.30">
    <property type="match status" value="2"/>
</dbReference>
<dbReference type="InterPro" id="IPR000873">
    <property type="entry name" value="AMP-dep_synth/lig_dom"/>
</dbReference>
<dbReference type="SUPFAM" id="SSF47336">
    <property type="entry name" value="ACP-like"/>
    <property type="match status" value="1"/>
</dbReference>
<dbReference type="Gene3D" id="3.30.559.30">
    <property type="entry name" value="Nonribosomal peptide synthetase, condensation domain"/>
    <property type="match status" value="1"/>
</dbReference>
<dbReference type="GO" id="GO:0031177">
    <property type="term" value="F:phosphopantetheine binding"/>
    <property type="evidence" value="ECO:0007669"/>
    <property type="project" value="InterPro"/>
</dbReference>
<dbReference type="Gene3D" id="3.40.50.980">
    <property type="match status" value="2"/>
</dbReference>
<dbReference type="InterPro" id="IPR013217">
    <property type="entry name" value="Methyltransf_12"/>
</dbReference>
<dbReference type="PANTHER" id="PTHR45527:SF1">
    <property type="entry name" value="FATTY ACID SYNTHASE"/>
    <property type="match status" value="1"/>
</dbReference>
<dbReference type="PROSITE" id="PS00455">
    <property type="entry name" value="AMP_BINDING"/>
    <property type="match status" value="1"/>
</dbReference>
<keyword evidence="2" id="KW-0596">Phosphopantetheine</keyword>
<dbReference type="GO" id="GO:0003824">
    <property type="term" value="F:catalytic activity"/>
    <property type="evidence" value="ECO:0007669"/>
    <property type="project" value="InterPro"/>
</dbReference>
<dbReference type="InterPro" id="IPR029058">
    <property type="entry name" value="AB_hydrolase_fold"/>
</dbReference>
<gene>
    <name evidence="6" type="ORF">SD10_22520</name>
</gene>
<protein>
    <recommendedName>
        <fullName evidence="5">Carrier domain-containing protein</fullName>
    </recommendedName>
</protein>
<evidence type="ECO:0000256" key="1">
    <source>
        <dbReference type="ARBA" id="ARBA00001957"/>
    </source>
</evidence>
<dbReference type="Proteomes" id="UP000033054">
    <property type="component" value="Chromosome"/>
</dbReference>
<comment type="cofactor">
    <cofactor evidence="1">
        <name>pantetheine 4'-phosphate</name>
        <dbReference type="ChEBI" id="CHEBI:47942"/>
    </cofactor>
</comment>
<dbReference type="InterPro" id="IPR036736">
    <property type="entry name" value="ACP-like_sf"/>
</dbReference>
<feature type="domain" description="Carrier" evidence="5">
    <location>
        <begin position="1380"/>
        <end position="1455"/>
    </location>
</feature>
<dbReference type="InterPro" id="IPR023213">
    <property type="entry name" value="CAT-like_dom_sf"/>
</dbReference>
<dbReference type="GO" id="GO:0009403">
    <property type="term" value="P:toxin biosynthetic process"/>
    <property type="evidence" value="ECO:0007669"/>
    <property type="project" value="UniProtKB-ARBA"/>
</dbReference>
<dbReference type="SUPFAM" id="SSF53474">
    <property type="entry name" value="alpha/beta-Hydrolases"/>
    <property type="match status" value="1"/>
</dbReference>
<dbReference type="GO" id="GO:0043041">
    <property type="term" value="P:amino acid activation for nonribosomal peptide biosynthetic process"/>
    <property type="evidence" value="ECO:0007669"/>
    <property type="project" value="TreeGrafter"/>
</dbReference>
<dbReference type="SUPFAM" id="SSF56801">
    <property type="entry name" value="Acetyl-CoA synthetase-like"/>
    <property type="match status" value="1"/>
</dbReference>
<evidence type="ECO:0000256" key="4">
    <source>
        <dbReference type="ARBA" id="ARBA00022737"/>
    </source>
</evidence>
<dbReference type="SUPFAM" id="SSF52777">
    <property type="entry name" value="CoA-dependent acyltransferases"/>
    <property type="match status" value="2"/>
</dbReference>
<evidence type="ECO:0000256" key="3">
    <source>
        <dbReference type="ARBA" id="ARBA00022553"/>
    </source>
</evidence>
<dbReference type="PROSITE" id="PS50075">
    <property type="entry name" value="CARRIER"/>
    <property type="match status" value="1"/>
</dbReference>
<dbReference type="InterPro" id="IPR045851">
    <property type="entry name" value="AMP-bd_C_sf"/>
</dbReference>
<dbReference type="FunFam" id="3.40.50.12780:FF:000012">
    <property type="entry name" value="Non-ribosomal peptide synthetase"/>
    <property type="match status" value="1"/>
</dbReference>
<dbReference type="Pfam" id="PF08242">
    <property type="entry name" value="Methyltransf_12"/>
    <property type="match status" value="1"/>
</dbReference>
<keyword evidence="3" id="KW-0597">Phosphoprotein</keyword>
<dbReference type="STRING" id="1379870.SD10_22520"/>
<dbReference type="Gene3D" id="3.30.559.10">
    <property type="entry name" value="Chloramphenicol acetyltransferase-like domain"/>
    <property type="match status" value="1"/>
</dbReference>
<dbReference type="CDD" id="cd19531">
    <property type="entry name" value="LCL_NRPS-like"/>
    <property type="match status" value="1"/>
</dbReference>
<dbReference type="HOGENOM" id="CLU_000022_2_13_10"/>
<dbReference type="Pfam" id="PF00975">
    <property type="entry name" value="Thioesterase"/>
    <property type="match status" value="1"/>
</dbReference>
<accession>A0A0E3ZY53</accession>
<keyword evidence="4" id="KW-0677">Repeat</keyword>
<dbReference type="EMBL" id="CP010429">
    <property type="protein sequence ID" value="AKD57253.1"/>
    <property type="molecule type" value="Genomic_DNA"/>
</dbReference>
<evidence type="ECO:0000313" key="6">
    <source>
        <dbReference type="EMBL" id="AKD57253.1"/>
    </source>
</evidence>
<dbReference type="SUPFAM" id="SSF53335">
    <property type="entry name" value="S-adenosyl-L-methionine-dependent methyltransferases"/>
    <property type="match status" value="1"/>
</dbReference>
<dbReference type="Pfam" id="PF00668">
    <property type="entry name" value="Condensation"/>
    <property type="match status" value="1"/>
</dbReference>
<dbReference type="Pfam" id="PF00501">
    <property type="entry name" value="AMP-binding"/>
    <property type="match status" value="1"/>
</dbReference>
<dbReference type="CDD" id="cd02440">
    <property type="entry name" value="AdoMet_MTases"/>
    <property type="match status" value="1"/>
</dbReference>
<dbReference type="InterPro" id="IPR010071">
    <property type="entry name" value="AA_adenyl_dom"/>
</dbReference>
<dbReference type="InterPro" id="IPR001242">
    <property type="entry name" value="Condensation_dom"/>
</dbReference>
<reference evidence="6 7" key="1">
    <citation type="journal article" date="2014" name="Curr. Microbiol.">
        <title>Spirosoma radiotolerans sp. nov., a gamma-radiation-resistant bacterium isolated from gamma ray-irradiated soil.</title>
        <authorList>
            <person name="Lee J.J."/>
            <person name="Srinivasan S."/>
            <person name="Lim S."/>
            <person name="Joe M."/>
            <person name="Im S."/>
            <person name="Bae S.I."/>
            <person name="Park K.R."/>
            <person name="Han J.H."/>
            <person name="Park S.H."/>
            <person name="Joo B.M."/>
            <person name="Park S.J."/>
            <person name="Kim M.K."/>
        </authorList>
    </citation>
    <scope>NUCLEOTIDE SEQUENCE [LARGE SCALE GENOMIC DNA]</scope>
    <source>
        <strain evidence="6 7">DG5A</strain>
    </source>
</reference>
<dbReference type="Gene3D" id="3.40.50.150">
    <property type="entry name" value="Vaccinia Virus protein VP39"/>
    <property type="match status" value="1"/>
</dbReference>
<dbReference type="InterPro" id="IPR020806">
    <property type="entry name" value="PKS_PP-bd"/>
</dbReference>
<dbReference type="KEGG" id="srd:SD10_22520"/>
<dbReference type="Gene3D" id="2.30.38.10">
    <property type="entry name" value="Luciferase, Domain 3"/>
    <property type="match status" value="1"/>
</dbReference>
<name>A0A0E3ZY53_9BACT</name>
<dbReference type="InterPro" id="IPR020845">
    <property type="entry name" value="AMP-binding_CS"/>
</dbReference>
<dbReference type="InterPro" id="IPR009081">
    <property type="entry name" value="PP-bd_ACP"/>
</dbReference>
<dbReference type="NCBIfam" id="TIGR01733">
    <property type="entry name" value="AA-adenyl-dom"/>
    <property type="match status" value="1"/>
</dbReference>
<keyword evidence="7" id="KW-1185">Reference proteome</keyword>
<dbReference type="FunFam" id="1.10.1200.10:FF:000005">
    <property type="entry name" value="Nonribosomal peptide synthetase 1"/>
    <property type="match status" value="1"/>
</dbReference>
<sequence length="1730" mass="193705">MTENFTIPDVNTSAFNPFAGPEIVRVAPATEPQLEIWIACLLGGENATRSYNLSNSLRLEGTFNRLAMEQAIQALVQRHDALRSVFSANGEHIFILRDVKTPIAYQDISAAATDKQAQLIAHYVTLDAQRVVNLAEGPLFNVGLFKLAEQVHHLVLTSHHIVRDGWSMGIMLQDLGALYTSYAQGLTPNLPAAPSFAQYAEEQLDFTKTDAYRAIEKFWIDTYKDRIPSLDLPTDYPRPAVHTFESKRIDYPMDGELVMAVKKMGLKAGCSFVTTLLAAFEVLLHRLSGQEDIVVGLPTAGQSATGNKRLVGHCVNLLPIRSHLDPNLRFSDFLKNCKSIVLDAHEHQRLTFSHLLRKLNVARDLSRTPFVSAVFNVDLGMNDGVNFHGLSHHLISHPKEYENFELFFNASGSESTLTLEWAYNTNLYKAETIDRMMTDFNNLLKTVVDTPSILISDIAFVSERKLLHTLSQWTPEKTVYPRQTPVHQLIAQTAATYPAKTALSFNNREFSYQSLNEAANQLAHLLIQKGIQAGQVIGIALDRSPEMLITLLAVLKTGAAYLPLDPEYPTDRLTFMLTDSAAAMLITTEKYQERLSAPITQVLIEQALAELKAYPVDEPDRSVSGDELAYVLYTSGSTGKPKGVLIEHRNLVNFLWSMLVAPGITSDDVLLAITTISFDIAGLELYLPLVAGATVVMADTATARDGRALLALADTKRVSIMQATPSTWRMMLDAGWNTLLPLKALCGGEALPQDLAEKLTDRCHELWNLYGPTETTIWSTVKKINRNELVTIGQPINNTQVYILDKFLRPVATDTVGELFIAGDGVARGYLNRPDLTTERFVKLSFDKQPEHVLYRTGDLGRLLKNGEIQYLGRVDQQVKIRGHRIELGEIDTALLTISDIKEAVVVAQEDRPGEQRLIAYVVPASIASSDSVSWQERWDAIYNTGMSVAEQFSSQKDVKAELKDWAGQSLKRIKSLQPKRILEVGCGDGQLLLELAPDVIQYTATDYSQAAIDKLQTLVATDPARWHAVTSSVAPADDFSMIPDASLDLVLIHSVAQYFPDTDYLQRVIERAAKAVVPGGCIFIGDMQGKNTLRMHHTSDQFQRSSDETTVADFKKVTERRVLIDDELLADPAYFYLLQNDIPSISAVDVQLREGKFLNETTKYHYDVWLYVGNPPEVVSPTTVIDWHPDFSLTHLEQTLTEKPQAIFQVRNIVNNRTAQDYGLLLLIDGLADDCLLREARQKMSPIQTGLDPAILWSLGEKHNFSAHVRWSTDGTDNLMDVVYIPCKPTKQIPSPPAIDKAANASLKDFCRNPFAPTLAVAQRQAWQQQLRRTLPAYMVPGEFVMLTSLPLTLNGKIDRKALPPVGRHEAESHATLTAPRTDIEKQVAEIWMESLRLDKISVLDNFFELGGHSLIAVQIMTRLEKETGKHLPLSMLFEYPTVEKLSLALQMDGKFIVWDSLVPIKPQGTKTPLYIIHGAGLHVMLFNTLAKNMDADQPIYGLQAKGINGIDEPLSSIEAMATYYIDAIKVQNPTGPYSLAGYSFGGIIAYEMCRQLKQDGKEVKVLAMFDTHADQSNYLGPWVSKVWKTVQSTIKKYLYTFILLKNDISGTISYKKGSIKRRVNKIYGKLKYTEDYHKMFYGNQYKVYRSNQQATRNYRLTPQNIGIDLFRAEKRMYYIQDFEFLGWKPFALKGVTVHKVPGDHASLFNPPNDKEFARILQNLLDSKE</sequence>
<dbReference type="FunFam" id="3.40.50.980:FF:000001">
    <property type="entry name" value="Non-ribosomal peptide synthetase"/>
    <property type="match status" value="1"/>
</dbReference>
<dbReference type="CDD" id="cd12116">
    <property type="entry name" value="A_NRPS_Ta1_like"/>
    <property type="match status" value="1"/>
</dbReference>
<dbReference type="Pfam" id="PF00550">
    <property type="entry name" value="PP-binding"/>
    <property type="match status" value="1"/>
</dbReference>